<organism evidence="9">
    <name type="scientific">marine sediment metagenome</name>
    <dbReference type="NCBI Taxonomy" id="412755"/>
    <lineage>
        <taxon>unclassified sequences</taxon>
        <taxon>metagenomes</taxon>
        <taxon>ecological metagenomes</taxon>
    </lineage>
</organism>
<feature type="compositionally biased region" description="Basic and acidic residues" evidence="7">
    <location>
        <begin position="195"/>
        <end position="206"/>
    </location>
</feature>
<dbReference type="InterPro" id="IPR015760">
    <property type="entry name" value="TIF_IF2"/>
</dbReference>
<reference evidence="9" key="1">
    <citation type="journal article" date="2015" name="Nature">
        <title>Complex archaea that bridge the gap between prokaryotes and eukaryotes.</title>
        <authorList>
            <person name="Spang A."/>
            <person name="Saw J.H."/>
            <person name="Jorgensen S.L."/>
            <person name="Zaremba-Niedzwiedzka K."/>
            <person name="Martijn J."/>
            <person name="Lind A.E."/>
            <person name="van Eijk R."/>
            <person name="Schleper C."/>
            <person name="Guy L."/>
            <person name="Ettema T.J."/>
        </authorList>
    </citation>
    <scope>NUCLEOTIDE SEQUENCE</scope>
</reference>
<dbReference type="InterPro" id="IPR006847">
    <property type="entry name" value="IF2_N"/>
</dbReference>
<evidence type="ECO:0000256" key="6">
    <source>
        <dbReference type="ARBA" id="ARBA00025162"/>
    </source>
</evidence>
<dbReference type="Pfam" id="PF04760">
    <property type="entry name" value="IF2_N"/>
    <property type="match status" value="2"/>
</dbReference>
<feature type="compositionally biased region" description="Basic and acidic residues" evidence="7">
    <location>
        <begin position="234"/>
        <end position="247"/>
    </location>
</feature>
<evidence type="ECO:0000259" key="8">
    <source>
        <dbReference type="PROSITE" id="PS51722"/>
    </source>
</evidence>
<dbReference type="SUPFAM" id="SSF50447">
    <property type="entry name" value="Translation proteins"/>
    <property type="match status" value="2"/>
</dbReference>
<feature type="compositionally biased region" description="Basic residues" evidence="7">
    <location>
        <begin position="73"/>
        <end position="84"/>
    </location>
</feature>
<dbReference type="FunFam" id="2.40.30.10:FF:000054">
    <property type="entry name" value="Translation initiation factor IF-2"/>
    <property type="match status" value="1"/>
</dbReference>
<dbReference type="Gene3D" id="3.40.50.10050">
    <property type="entry name" value="Translation initiation factor IF- 2, domain 3"/>
    <property type="match status" value="1"/>
</dbReference>
<dbReference type="GO" id="GO:0005829">
    <property type="term" value="C:cytosol"/>
    <property type="evidence" value="ECO:0007669"/>
    <property type="project" value="TreeGrafter"/>
</dbReference>
<dbReference type="Pfam" id="PF11987">
    <property type="entry name" value="IF-2"/>
    <property type="match status" value="1"/>
</dbReference>
<evidence type="ECO:0000256" key="5">
    <source>
        <dbReference type="ARBA" id="ARBA00023134"/>
    </source>
</evidence>
<dbReference type="Gene3D" id="2.40.30.10">
    <property type="entry name" value="Translation factors"/>
    <property type="match status" value="2"/>
</dbReference>
<comment type="caution">
    <text evidence="9">The sequence shown here is derived from an EMBL/GenBank/DDBJ whole genome shotgun (WGS) entry which is preliminary data.</text>
</comment>
<dbReference type="CDD" id="cd03692">
    <property type="entry name" value="mtIF2_IVc"/>
    <property type="match status" value="1"/>
</dbReference>
<dbReference type="FunFam" id="3.40.50.300:FF:000019">
    <property type="entry name" value="Translation initiation factor IF-2"/>
    <property type="match status" value="1"/>
</dbReference>
<comment type="similarity">
    <text evidence="1">Belongs to the TRAFAC class translation factor GTPase superfamily. Classic translation factor GTPase family. IF-2 subfamily.</text>
</comment>
<dbReference type="NCBIfam" id="TIGR00487">
    <property type="entry name" value="IF-2"/>
    <property type="match status" value="1"/>
</dbReference>
<dbReference type="Gene3D" id="3.40.50.300">
    <property type="entry name" value="P-loop containing nucleotide triphosphate hydrolases"/>
    <property type="match status" value="1"/>
</dbReference>
<dbReference type="InterPro" id="IPR036925">
    <property type="entry name" value="TIF_IF2_dom3_sf"/>
</dbReference>
<dbReference type="FunFam" id="3.40.50.10050:FF:000001">
    <property type="entry name" value="Translation initiation factor IF-2"/>
    <property type="match status" value="1"/>
</dbReference>
<dbReference type="InterPro" id="IPR023115">
    <property type="entry name" value="TIF_IF2_dom3"/>
</dbReference>
<proteinExistence type="inferred from homology"/>
<dbReference type="CDD" id="cd01887">
    <property type="entry name" value="IF2_eIF5B"/>
    <property type="match status" value="1"/>
</dbReference>
<feature type="compositionally biased region" description="Low complexity" evidence="7">
    <location>
        <begin position="109"/>
        <end position="121"/>
    </location>
</feature>
<dbReference type="InterPro" id="IPR027417">
    <property type="entry name" value="P-loop_NTPase"/>
</dbReference>
<keyword evidence="3" id="KW-0547">Nucleotide-binding</keyword>
<feature type="compositionally biased region" description="Basic and acidic residues" evidence="7">
    <location>
        <begin position="63"/>
        <end position="72"/>
    </location>
</feature>
<dbReference type="GO" id="GO:0005525">
    <property type="term" value="F:GTP binding"/>
    <property type="evidence" value="ECO:0007669"/>
    <property type="project" value="UniProtKB-KW"/>
</dbReference>
<dbReference type="Pfam" id="PF22042">
    <property type="entry name" value="EF-G_D2"/>
    <property type="match status" value="1"/>
</dbReference>
<dbReference type="GO" id="GO:0003743">
    <property type="term" value="F:translation initiation factor activity"/>
    <property type="evidence" value="ECO:0007669"/>
    <property type="project" value="UniProtKB-KW"/>
</dbReference>
<evidence type="ECO:0000256" key="7">
    <source>
        <dbReference type="SAM" id="MobiDB-lite"/>
    </source>
</evidence>
<dbReference type="FunFam" id="2.40.30.10:FF:000008">
    <property type="entry name" value="Translation initiation factor IF-2"/>
    <property type="match status" value="1"/>
</dbReference>
<feature type="compositionally biased region" description="Basic residues" evidence="7">
    <location>
        <begin position="248"/>
        <end position="259"/>
    </location>
</feature>
<dbReference type="SUPFAM" id="SSF52156">
    <property type="entry name" value="Initiation factor IF2/eIF5b, domain 3"/>
    <property type="match status" value="1"/>
</dbReference>
<feature type="region of interest" description="Disordered" evidence="7">
    <location>
        <begin position="139"/>
        <end position="277"/>
    </location>
</feature>
<comment type="function">
    <text evidence="6">One of the essential components for the initiation of protein synthesis. Protects formylmethionyl-tRNA from spontaneous hydrolysis and promotes its binding to the 30S ribosomal subunits. Also involved in the hydrolysis of GTP during the formation of the 70S ribosomal complex.</text>
</comment>
<protein>
    <recommendedName>
        <fullName evidence="8">Tr-type G domain-containing protein</fullName>
    </recommendedName>
</protein>
<dbReference type="PANTHER" id="PTHR43381">
    <property type="entry name" value="TRANSLATION INITIATION FACTOR IF-2-RELATED"/>
    <property type="match status" value="1"/>
</dbReference>
<dbReference type="GO" id="GO:0003924">
    <property type="term" value="F:GTPase activity"/>
    <property type="evidence" value="ECO:0007669"/>
    <property type="project" value="InterPro"/>
</dbReference>
<gene>
    <name evidence="9" type="ORF">LCGC14_0269350</name>
</gene>
<feature type="domain" description="Tr-type G" evidence="8">
    <location>
        <begin position="396"/>
        <end position="565"/>
    </location>
</feature>
<keyword evidence="5" id="KW-0342">GTP-binding</keyword>
<evidence type="ECO:0000256" key="1">
    <source>
        <dbReference type="ARBA" id="ARBA00007733"/>
    </source>
</evidence>
<dbReference type="EMBL" id="LAZR01000148">
    <property type="protein sequence ID" value="KKN86381.1"/>
    <property type="molecule type" value="Genomic_DNA"/>
</dbReference>
<dbReference type="Pfam" id="PF00009">
    <property type="entry name" value="GTP_EFTU"/>
    <property type="match status" value="1"/>
</dbReference>
<dbReference type="PROSITE" id="PS51722">
    <property type="entry name" value="G_TR_2"/>
    <property type="match status" value="1"/>
</dbReference>
<evidence type="ECO:0000256" key="3">
    <source>
        <dbReference type="ARBA" id="ARBA00022741"/>
    </source>
</evidence>
<sequence>MATRVFEIARELGVTSKVVLAKCRAEGLEIKNHMSTVSAGLEATIREWFSEGESSRTAVETSTHVDLDTARKEAKKVRRRPRKKATADKADDKTSALEAPVETPVAQQPPITETEAAAPTEGAQVAESVETIEPVVEAPVESAAEGAPKAKKAKKTKKVAKKKPKDEADERPEDVKPAGPQVVPAPASLKGPRVVRYEEPEPDWKRPARPARLRPAAAAGPATAGVGAPSRRGKPAEPGKDESPRGKETKRRSPRRRAGRTADGGGGARAREWRNADLTERSQRLAAAAGGGLRRHRAAVSRGGGGMAVAKTGPVEIGEPITIKSLSAATGLKATVIIRKLMEAGVMATMNQSISTEVAEVAVVDFGIVLTVNKATTDEEQLLDHLQQREKGEQVNRAPVVTFLGHVDHGKTSLLDAIRQTTVAEGEAGGITQHIGAYRYDLEDKHVVFLDTPGHEAFTAMRARGANMTDVVVLVVAADDGVMPQTAEAISHAKAANVPIVVALNKIDLPNANIQRVMGQLAEHDLQPREWGGQTEVLQTSAITGEGIDTLVETLSLEAELLELQAEIDAPAGGYVIESEMDPGRGVVARLLILDGTLKVGDVVLAGLGFGRVRAMIDSHGESVQSAPPATPVEVSGLNEVPEAGDKFYVIDTLDKARTVAEERRQQARTRALAAPPPVSLEGLWSQIQEGRITDVPLIVKADVQGSLEALIGSLNKLSTDEVRVNILHTGVGGISSGDVALAAASSAIIVGFNVVPAAGARAKAEEDGVDVRMYRVIYDLIDDITRVLEKGLAPEIREESLGRAQVRQVFKVSRVGTIAGCFVTDGRAVRNALVRIIRENVVIGDERTLDSLKRFKDDAREVRAGMECGLRIIDYDDVKEGDELEFYQRVEIERKL</sequence>
<evidence type="ECO:0000256" key="4">
    <source>
        <dbReference type="ARBA" id="ARBA00022917"/>
    </source>
</evidence>
<dbReference type="InterPro" id="IPR005225">
    <property type="entry name" value="Small_GTP-bd"/>
</dbReference>
<feature type="region of interest" description="Disordered" evidence="7">
    <location>
        <begin position="62"/>
        <end position="127"/>
    </location>
</feature>
<feature type="compositionally biased region" description="Low complexity" evidence="7">
    <location>
        <begin position="213"/>
        <end position="229"/>
    </location>
</feature>
<accession>A0A0F9WK65</accession>
<dbReference type="SUPFAM" id="SSF52540">
    <property type="entry name" value="P-loop containing nucleoside triphosphate hydrolases"/>
    <property type="match status" value="1"/>
</dbReference>
<feature type="compositionally biased region" description="Basic and acidic residues" evidence="7">
    <location>
        <begin position="164"/>
        <end position="176"/>
    </location>
</feature>
<feature type="compositionally biased region" description="Basic and acidic residues" evidence="7">
    <location>
        <begin position="85"/>
        <end position="95"/>
    </location>
</feature>
<keyword evidence="4" id="KW-0648">Protein biosynthesis</keyword>
<dbReference type="CDD" id="cd03702">
    <property type="entry name" value="IF2_mtIF2_II"/>
    <property type="match status" value="1"/>
</dbReference>
<dbReference type="HAMAP" id="MF_00100_B">
    <property type="entry name" value="IF_2_B"/>
    <property type="match status" value="1"/>
</dbReference>
<dbReference type="AlphaFoldDB" id="A0A0F9WK65"/>
<dbReference type="InterPro" id="IPR053905">
    <property type="entry name" value="EF-G-like_DII"/>
</dbReference>
<evidence type="ECO:0000313" key="9">
    <source>
        <dbReference type="EMBL" id="KKN86381.1"/>
    </source>
</evidence>
<dbReference type="InterPro" id="IPR000178">
    <property type="entry name" value="TF_IF2_bacterial-like"/>
</dbReference>
<evidence type="ECO:0000256" key="2">
    <source>
        <dbReference type="ARBA" id="ARBA00022540"/>
    </source>
</evidence>
<keyword evidence="2" id="KW-0396">Initiation factor</keyword>
<dbReference type="InterPro" id="IPR000795">
    <property type="entry name" value="T_Tr_GTP-bd_dom"/>
</dbReference>
<feature type="compositionally biased region" description="Basic residues" evidence="7">
    <location>
        <begin position="149"/>
        <end position="163"/>
    </location>
</feature>
<dbReference type="InterPro" id="IPR044145">
    <property type="entry name" value="IF2_II"/>
</dbReference>
<dbReference type="InterPro" id="IPR009000">
    <property type="entry name" value="Transl_B-barrel_sf"/>
</dbReference>
<name>A0A0F9WK65_9ZZZZ</name>
<dbReference type="NCBIfam" id="TIGR00231">
    <property type="entry name" value="small_GTP"/>
    <property type="match status" value="1"/>
</dbReference>
<dbReference type="Gene3D" id="1.10.10.2480">
    <property type="match status" value="1"/>
</dbReference>
<dbReference type="PANTHER" id="PTHR43381:SF5">
    <property type="entry name" value="TR-TYPE G DOMAIN-CONTAINING PROTEIN"/>
    <property type="match status" value="1"/>
</dbReference>